<dbReference type="EMBL" id="JAUSUR010000002">
    <property type="protein sequence ID" value="MDQ0360691.1"/>
    <property type="molecule type" value="Genomic_DNA"/>
</dbReference>
<dbReference type="RefSeq" id="WP_307406792.1">
    <property type="nucleotide sequence ID" value="NZ_JAUSUR010000002.1"/>
</dbReference>
<evidence type="ECO:0000313" key="2">
    <source>
        <dbReference type="Proteomes" id="UP001230220"/>
    </source>
</evidence>
<gene>
    <name evidence="1" type="ORF">J2S15_001436</name>
</gene>
<sequence length="219" mass="25539">MISAESRKQKSIEKLNELDIPYIEHLPVIETSDSFEARTVEEVVRRAAASFFTIQHACDIMAETDVEQSKEFFLSMLDKWGLMDDLTNKEKAIFDGTSSNQDAINMVWKYEANYPLLWYLGLIDELDVPNHICDTNTVIQIFQNNASVEELCKASTLRDVEELLDEADLIYRYNWACVDHRVNQNKDPNLDPGVVYERHWGLNWLIRYDEDWDFVSTDT</sequence>
<protein>
    <recommendedName>
        <fullName evidence="3">DUF4272 domain-containing protein</fullName>
    </recommendedName>
</protein>
<accession>A0ABU0E1D2</accession>
<dbReference type="InterPro" id="IPR025368">
    <property type="entry name" value="DUF4272"/>
</dbReference>
<dbReference type="Proteomes" id="UP001230220">
    <property type="component" value="Unassembled WGS sequence"/>
</dbReference>
<name>A0ABU0E1D2_9FIRM</name>
<keyword evidence="2" id="KW-1185">Reference proteome</keyword>
<proteinExistence type="predicted"/>
<dbReference type="Pfam" id="PF14094">
    <property type="entry name" value="DUF4272"/>
    <property type="match status" value="1"/>
</dbReference>
<evidence type="ECO:0000313" key="1">
    <source>
        <dbReference type="EMBL" id="MDQ0360691.1"/>
    </source>
</evidence>
<organism evidence="1 2">
    <name type="scientific">Breznakia pachnodae</name>
    <dbReference type="NCBI Taxonomy" id="265178"/>
    <lineage>
        <taxon>Bacteria</taxon>
        <taxon>Bacillati</taxon>
        <taxon>Bacillota</taxon>
        <taxon>Erysipelotrichia</taxon>
        <taxon>Erysipelotrichales</taxon>
        <taxon>Erysipelotrichaceae</taxon>
        <taxon>Breznakia</taxon>
    </lineage>
</organism>
<evidence type="ECO:0008006" key="3">
    <source>
        <dbReference type="Google" id="ProtNLM"/>
    </source>
</evidence>
<comment type="caution">
    <text evidence="1">The sequence shown here is derived from an EMBL/GenBank/DDBJ whole genome shotgun (WGS) entry which is preliminary data.</text>
</comment>
<reference evidence="1 2" key="1">
    <citation type="submission" date="2023-07" db="EMBL/GenBank/DDBJ databases">
        <title>Genomic Encyclopedia of Type Strains, Phase IV (KMG-IV): sequencing the most valuable type-strain genomes for metagenomic binning, comparative biology and taxonomic classification.</title>
        <authorList>
            <person name="Goeker M."/>
        </authorList>
    </citation>
    <scope>NUCLEOTIDE SEQUENCE [LARGE SCALE GENOMIC DNA]</scope>
    <source>
        <strain evidence="1 2">DSM 16784</strain>
    </source>
</reference>